<dbReference type="HAMAP" id="MF_00810">
    <property type="entry name" value="Ribosomal_eL32"/>
    <property type="match status" value="1"/>
</dbReference>
<keyword evidence="2 5" id="KW-0689">Ribosomal protein</keyword>
<dbReference type="GO" id="GO:0022625">
    <property type="term" value="C:cytosolic large ribosomal subunit"/>
    <property type="evidence" value="ECO:0007669"/>
    <property type="project" value="TreeGrafter"/>
</dbReference>
<reference evidence="7 8" key="1">
    <citation type="submission" date="2016-10" db="EMBL/GenBank/DDBJ databases">
        <title>Complete genome of the TMA-utilizing, human hosted archaeon Methanomethylophilus alvus Gen. nov, sp. nov., strain Mx-05, derived from a pure culture.</title>
        <authorList>
            <person name="Brugere J.-F."/>
            <person name="Ben Hania W."/>
            <person name="Chaudhary P.P."/>
            <person name="Gaci N."/>
            <person name="Borrel G."/>
            <person name="Cao Van Tuat L."/>
            <person name="Fardeau M.-L."/>
            <person name="Harris H.M.B."/>
            <person name="O'Toole P.W."/>
            <person name="Ollivier B."/>
        </authorList>
    </citation>
    <scope>NUCLEOTIDE SEQUENCE [LARGE SCALE GENOMIC DNA]</scope>
    <source>
        <strain evidence="7 8">Mx-05</strain>
    </source>
</reference>
<dbReference type="PANTHER" id="PTHR23413:SF1">
    <property type="entry name" value="RIBOSOMAL PROTEIN L32"/>
    <property type="match status" value="1"/>
</dbReference>
<dbReference type="SUPFAM" id="SSF52042">
    <property type="entry name" value="Ribosomal protein L32e"/>
    <property type="match status" value="1"/>
</dbReference>
<protein>
    <recommendedName>
        <fullName evidence="4 5">Large ribosomal subunit protein eL32</fullName>
    </recommendedName>
</protein>
<dbReference type="Proteomes" id="UP000273278">
    <property type="component" value="Chromosome"/>
</dbReference>
<dbReference type="SMART" id="SM01393">
    <property type="entry name" value="Ribosomal_L32e"/>
    <property type="match status" value="1"/>
</dbReference>
<sequence>MTVKEFKDLPGFKDANVAELESIGITTVDQLKEAVNDKAKTKEVIKTLSGVGPKTVENWQKAFASNEAPKATKVAKAEKKEPAAEAKKEEEKTEVVEANAYTVQPKPELDEETVDALAKRAIISGKRPAFKRQEWFRYKMLGEKWRRPKGIHSKMKRGLKRRPPMVEIGYGGPAKAKGLHPSGFQEVLVYNVDDLENIDPKKQAVRIGGTVGTKKRITIEDRAKELGIRVLNRMV</sequence>
<dbReference type="GO" id="GO:0003735">
    <property type="term" value="F:structural constituent of ribosome"/>
    <property type="evidence" value="ECO:0007669"/>
    <property type="project" value="InterPro"/>
</dbReference>
<feature type="compositionally biased region" description="Basic and acidic residues" evidence="6">
    <location>
        <begin position="75"/>
        <end position="95"/>
    </location>
</feature>
<dbReference type="InterPro" id="IPR036351">
    <property type="entry name" value="Ribosomal_eL32_sf"/>
</dbReference>
<dbReference type="GeneID" id="41322164"/>
<evidence type="ECO:0000313" key="8">
    <source>
        <dbReference type="Proteomes" id="UP000273278"/>
    </source>
</evidence>
<evidence type="ECO:0000313" key="7">
    <source>
        <dbReference type="EMBL" id="AYQ55507.1"/>
    </source>
</evidence>
<feature type="region of interest" description="Disordered" evidence="6">
    <location>
        <begin position="67"/>
        <end position="107"/>
    </location>
</feature>
<dbReference type="InterPro" id="IPR001515">
    <property type="entry name" value="Ribosomal_eL32"/>
</dbReference>
<name>A0A3G3II16_9ARCH</name>
<keyword evidence="3 5" id="KW-0687">Ribonucleoprotein</keyword>
<proteinExistence type="inferred from homology"/>
<dbReference type="EMBL" id="CP017686">
    <property type="protein sequence ID" value="AYQ55507.1"/>
    <property type="molecule type" value="Genomic_DNA"/>
</dbReference>
<evidence type="ECO:0000256" key="1">
    <source>
        <dbReference type="ARBA" id="ARBA00008431"/>
    </source>
</evidence>
<dbReference type="CDD" id="cd00513">
    <property type="entry name" value="Ribosomal_L32_L32e"/>
    <property type="match status" value="1"/>
</dbReference>
<dbReference type="RefSeq" id="WP_015505281.1">
    <property type="nucleotide sequence ID" value="NZ_CAYARO010000015.1"/>
</dbReference>
<dbReference type="AlphaFoldDB" id="A0A3G3II16"/>
<dbReference type="NCBIfam" id="NF006332">
    <property type="entry name" value="PRK08562.1"/>
    <property type="match status" value="1"/>
</dbReference>
<dbReference type="PANTHER" id="PTHR23413">
    <property type="entry name" value="60S RIBOSOMAL PROTEIN L32 AND DNA-DIRECTED RNA POLYMERASE II, SUBUNIT N"/>
    <property type="match status" value="1"/>
</dbReference>
<gene>
    <name evidence="5" type="primary">rpl32e</name>
    <name evidence="7" type="ORF">BKD89_06830</name>
</gene>
<dbReference type="GO" id="GO:0006412">
    <property type="term" value="P:translation"/>
    <property type="evidence" value="ECO:0007669"/>
    <property type="project" value="UniProtKB-UniRule"/>
</dbReference>
<dbReference type="Pfam" id="PF01655">
    <property type="entry name" value="Ribosomal_L32e"/>
    <property type="match status" value="1"/>
</dbReference>
<comment type="similarity">
    <text evidence="1 5">Belongs to the eukaryotic ribosomal protein eL32 family.</text>
</comment>
<evidence type="ECO:0000256" key="3">
    <source>
        <dbReference type="ARBA" id="ARBA00023274"/>
    </source>
</evidence>
<accession>A0A3G3II16</accession>
<evidence type="ECO:0000256" key="6">
    <source>
        <dbReference type="SAM" id="MobiDB-lite"/>
    </source>
</evidence>
<evidence type="ECO:0000256" key="5">
    <source>
        <dbReference type="HAMAP-Rule" id="MF_00810"/>
    </source>
</evidence>
<evidence type="ECO:0000256" key="2">
    <source>
        <dbReference type="ARBA" id="ARBA00022980"/>
    </source>
</evidence>
<dbReference type="Gene3D" id="1.10.150.20">
    <property type="entry name" value="5' to 3' exonuclease, C-terminal subdomain"/>
    <property type="match status" value="1"/>
</dbReference>
<dbReference type="OMA" id="PRGHADK"/>
<organism evidence="7 8">
    <name type="scientific">Methanomethylophilus alvi</name>
    <dbReference type="NCBI Taxonomy" id="1291540"/>
    <lineage>
        <taxon>Archaea</taxon>
        <taxon>Methanobacteriati</taxon>
        <taxon>Thermoplasmatota</taxon>
        <taxon>Thermoplasmata</taxon>
        <taxon>Methanomassiliicoccales</taxon>
        <taxon>Methanomethylophilaceae</taxon>
        <taxon>Methanomethylophilus</taxon>
    </lineage>
</organism>
<evidence type="ECO:0000256" key="4">
    <source>
        <dbReference type="ARBA" id="ARBA00035229"/>
    </source>
</evidence>
<dbReference type="InterPro" id="IPR023654">
    <property type="entry name" value="Ribosomal_eL32_arc"/>
</dbReference>